<dbReference type="Proteomes" id="UP001301958">
    <property type="component" value="Unassembled WGS sequence"/>
</dbReference>
<evidence type="ECO:0000256" key="1">
    <source>
        <dbReference type="SAM" id="MobiDB-lite"/>
    </source>
</evidence>
<feature type="region of interest" description="Disordered" evidence="1">
    <location>
        <begin position="87"/>
        <end position="119"/>
    </location>
</feature>
<protein>
    <submittedName>
        <fullName evidence="2">Uncharacterized protein</fullName>
    </submittedName>
</protein>
<feature type="compositionally biased region" description="Low complexity" evidence="1">
    <location>
        <begin position="89"/>
        <end position="100"/>
    </location>
</feature>
<gene>
    <name evidence="2" type="ORF">QBC38DRAFT_238289</name>
</gene>
<dbReference type="EMBL" id="MU865353">
    <property type="protein sequence ID" value="KAK4226139.1"/>
    <property type="molecule type" value="Genomic_DNA"/>
</dbReference>
<sequence>MDGTTMTDGDPTSVVGAVFTANISYDLDFDDIHRGYSEASRSNIFKENGNRSILQVAPQTPHHNAQQLLKKRQLQNFRNNLLKLRTEQHQQPTEHQTPQTASQSPLPVGTAQGASTSPNNSTIMARSLGRCYMCATVFHLLKAPADKSLWDDNMNIYCARCYARSIVCTALQSWVGLQSVYAAIDQFMYSDPNAVRRETDIKVAIALQALWCLLKSKKVSFLKGQTDFKTGGASWKAHLIWLKSLTIVDPTGLPLQDAQYWREKVVKDFFESFPATFVMTFFPGKMEIPGAEKMFFCGGYCGVCKNHIDLEDTEAEKETEAEKATASIPWDSWTDYDHWLNQ</sequence>
<reference evidence="2" key="1">
    <citation type="journal article" date="2023" name="Mol. Phylogenet. Evol.">
        <title>Genome-scale phylogeny and comparative genomics of the fungal order Sordariales.</title>
        <authorList>
            <person name="Hensen N."/>
            <person name="Bonometti L."/>
            <person name="Westerberg I."/>
            <person name="Brannstrom I.O."/>
            <person name="Guillou S."/>
            <person name="Cros-Aarteil S."/>
            <person name="Calhoun S."/>
            <person name="Haridas S."/>
            <person name="Kuo A."/>
            <person name="Mondo S."/>
            <person name="Pangilinan J."/>
            <person name="Riley R."/>
            <person name="LaButti K."/>
            <person name="Andreopoulos B."/>
            <person name="Lipzen A."/>
            <person name="Chen C."/>
            <person name="Yan M."/>
            <person name="Daum C."/>
            <person name="Ng V."/>
            <person name="Clum A."/>
            <person name="Steindorff A."/>
            <person name="Ohm R.A."/>
            <person name="Martin F."/>
            <person name="Silar P."/>
            <person name="Natvig D.O."/>
            <person name="Lalanne C."/>
            <person name="Gautier V."/>
            <person name="Ament-Velasquez S.L."/>
            <person name="Kruys A."/>
            <person name="Hutchinson M.I."/>
            <person name="Powell A.J."/>
            <person name="Barry K."/>
            <person name="Miller A.N."/>
            <person name="Grigoriev I.V."/>
            <person name="Debuchy R."/>
            <person name="Gladieux P."/>
            <person name="Hiltunen Thoren M."/>
            <person name="Johannesson H."/>
        </authorList>
    </citation>
    <scope>NUCLEOTIDE SEQUENCE</scope>
    <source>
        <strain evidence="2">CBS 990.96</strain>
    </source>
</reference>
<accession>A0AAN7BML9</accession>
<name>A0AAN7BML9_9PEZI</name>
<reference evidence="2" key="2">
    <citation type="submission" date="2023-05" db="EMBL/GenBank/DDBJ databases">
        <authorList>
            <consortium name="Lawrence Berkeley National Laboratory"/>
            <person name="Steindorff A."/>
            <person name="Hensen N."/>
            <person name="Bonometti L."/>
            <person name="Westerberg I."/>
            <person name="Brannstrom I.O."/>
            <person name="Guillou S."/>
            <person name="Cros-Aarteil S."/>
            <person name="Calhoun S."/>
            <person name="Haridas S."/>
            <person name="Kuo A."/>
            <person name="Mondo S."/>
            <person name="Pangilinan J."/>
            <person name="Riley R."/>
            <person name="Labutti K."/>
            <person name="Andreopoulos B."/>
            <person name="Lipzen A."/>
            <person name="Chen C."/>
            <person name="Yanf M."/>
            <person name="Daum C."/>
            <person name="Ng V."/>
            <person name="Clum A."/>
            <person name="Ohm R."/>
            <person name="Martin F."/>
            <person name="Silar P."/>
            <person name="Natvig D."/>
            <person name="Lalanne C."/>
            <person name="Gautier V."/>
            <person name="Ament-Velasquez S.L."/>
            <person name="Kruys A."/>
            <person name="Hutchinson M.I."/>
            <person name="Powell A.J."/>
            <person name="Barry K."/>
            <person name="Miller A.N."/>
            <person name="Grigoriev I.V."/>
            <person name="Debuchy R."/>
            <person name="Gladieux P."/>
            <person name="Thoren M.H."/>
            <person name="Johannesson H."/>
        </authorList>
    </citation>
    <scope>NUCLEOTIDE SEQUENCE</scope>
    <source>
        <strain evidence="2">CBS 990.96</strain>
    </source>
</reference>
<organism evidence="2 3">
    <name type="scientific">Podospora fimiseda</name>
    <dbReference type="NCBI Taxonomy" id="252190"/>
    <lineage>
        <taxon>Eukaryota</taxon>
        <taxon>Fungi</taxon>
        <taxon>Dikarya</taxon>
        <taxon>Ascomycota</taxon>
        <taxon>Pezizomycotina</taxon>
        <taxon>Sordariomycetes</taxon>
        <taxon>Sordariomycetidae</taxon>
        <taxon>Sordariales</taxon>
        <taxon>Podosporaceae</taxon>
        <taxon>Podospora</taxon>
    </lineage>
</organism>
<dbReference type="AlphaFoldDB" id="A0AAN7BML9"/>
<keyword evidence="3" id="KW-1185">Reference proteome</keyword>
<proteinExistence type="predicted"/>
<comment type="caution">
    <text evidence="2">The sequence shown here is derived from an EMBL/GenBank/DDBJ whole genome shotgun (WGS) entry which is preliminary data.</text>
</comment>
<evidence type="ECO:0000313" key="3">
    <source>
        <dbReference type="Proteomes" id="UP001301958"/>
    </source>
</evidence>
<evidence type="ECO:0000313" key="2">
    <source>
        <dbReference type="EMBL" id="KAK4226139.1"/>
    </source>
</evidence>